<reference evidence="1" key="2">
    <citation type="submission" date="2007-04" db="EMBL/GenBank/DDBJ databases">
        <authorList>
            <consortium name="The International Medicago Genome Annotation Group"/>
        </authorList>
    </citation>
    <scope>NUCLEOTIDE SEQUENCE</scope>
</reference>
<sequence>MEGEKMSESKNNDGREKIITQQGVFGSTFGLERIEDESCGGDGCETPKAGLCLQVIVFPFLSKMVKSTCERLEIFYTVITLFIMHKIY</sequence>
<organism evidence="1">
    <name type="scientific">Medicago truncatula</name>
    <name type="common">Barrel medic</name>
    <name type="synonym">Medicago tribuloides</name>
    <dbReference type="NCBI Taxonomy" id="3880"/>
    <lineage>
        <taxon>Eukaryota</taxon>
        <taxon>Viridiplantae</taxon>
        <taxon>Streptophyta</taxon>
        <taxon>Embryophyta</taxon>
        <taxon>Tracheophyta</taxon>
        <taxon>Spermatophyta</taxon>
        <taxon>Magnoliopsida</taxon>
        <taxon>eudicotyledons</taxon>
        <taxon>Gunneridae</taxon>
        <taxon>Pentapetalae</taxon>
        <taxon>rosids</taxon>
        <taxon>fabids</taxon>
        <taxon>Fabales</taxon>
        <taxon>Fabaceae</taxon>
        <taxon>Papilionoideae</taxon>
        <taxon>50 kb inversion clade</taxon>
        <taxon>NPAAA clade</taxon>
        <taxon>Hologalegina</taxon>
        <taxon>IRL clade</taxon>
        <taxon>Trifolieae</taxon>
        <taxon>Medicago</taxon>
    </lineage>
</organism>
<protein>
    <submittedName>
        <fullName evidence="1">Uncharacterized protein</fullName>
    </submittedName>
</protein>
<accession>A4PRJ5</accession>
<gene>
    <name evidence="1" type="ORF">MtrDRAFT_AC139526g55v2</name>
</gene>
<dbReference type="AlphaFoldDB" id="A4PRJ5"/>
<proteinExistence type="predicted"/>
<evidence type="ECO:0000313" key="1">
    <source>
        <dbReference type="EMBL" id="ABP02625.1"/>
    </source>
</evidence>
<name>A4PRJ5_MEDTR</name>
<dbReference type="EMBL" id="AC139526">
    <property type="protein sequence ID" value="ABP02625.1"/>
    <property type="molecule type" value="Genomic_DNA"/>
</dbReference>
<reference evidence="1" key="1">
    <citation type="submission" date="2006-03" db="EMBL/GenBank/DDBJ databases">
        <authorList>
            <person name="Shaull S."/>
            <person name="Lin S."/>
            <person name="Dixon R."/>
            <person name="May G."/>
            <person name="Sumner L."/>
            <person name="Gonzales B."/>
            <person name="Cook D."/>
            <person name="Kim D."/>
            <person name="Roe B.A."/>
        </authorList>
    </citation>
    <scope>NUCLEOTIDE SEQUENCE</scope>
</reference>